<evidence type="ECO:0000256" key="6">
    <source>
        <dbReference type="PIRSR" id="PIRSR602403-1"/>
    </source>
</evidence>
<comment type="caution">
    <text evidence="8">The sequence shown here is derived from an EMBL/GenBank/DDBJ whole genome shotgun (WGS) entry which is preliminary data.</text>
</comment>
<evidence type="ECO:0000256" key="7">
    <source>
        <dbReference type="RuleBase" id="RU000461"/>
    </source>
</evidence>
<proteinExistence type="inferred from homology"/>
<dbReference type="AlphaFoldDB" id="A0AAW0E9V9"/>
<organism evidence="8 9">
    <name type="scientific">Favolaschia claudopus</name>
    <dbReference type="NCBI Taxonomy" id="2862362"/>
    <lineage>
        <taxon>Eukaryota</taxon>
        <taxon>Fungi</taxon>
        <taxon>Dikarya</taxon>
        <taxon>Basidiomycota</taxon>
        <taxon>Agaricomycotina</taxon>
        <taxon>Agaricomycetes</taxon>
        <taxon>Agaricomycetidae</taxon>
        <taxon>Agaricales</taxon>
        <taxon>Marasmiineae</taxon>
        <taxon>Mycenaceae</taxon>
        <taxon>Favolaschia</taxon>
    </lineage>
</organism>
<dbReference type="CDD" id="cd11041">
    <property type="entry name" value="CYP503A1-like"/>
    <property type="match status" value="1"/>
</dbReference>
<dbReference type="GO" id="GO:0020037">
    <property type="term" value="F:heme binding"/>
    <property type="evidence" value="ECO:0007669"/>
    <property type="project" value="InterPro"/>
</dbReference>
<dbReference type="GO" id="GO:0016705">
    <property type="term" value="F:oxidoreductase activity, acting on paired donors, with incorporation or reduction of molecular oxygen"/>
    <property type="evidence" value="ECO:0007669"/>
    <property type="project" value="InterPro"/>
</dbReference>
<keyword evidence="7" id="KW-0503">Monooxygenase</keyword>
<dbReference type="EMBL" id="JAWWNJ010000002">
    <property type="protein sequence ID" value="KAK7061206.1"/>
    <property type="molecule type" value="Genomic_DNA"/>
</dbReference>
<dbReference type="Pfam" id="PF00067">
    <property type="entry name" value="p450"/>
    <property type="match status" value="1"/>
</dbReference>
<evidence type="ECO:0000256" key="1">
    <source>
        <dbReference type="ARBA" id="ARBA00001971"/>
    </source>
</evidence>
<evidence type="ECO:0000313" key="8">
    <source>
        <dbReference type="EMBL" id="KAK7061206.1"/>
    </source>
</evidence>
<keyword evidence="4 7" id="KW-0560">Oxidoreductase</keyword>
<dbReference type="GO" id="GO:0005506">
    <property type="term" value="F:iron ion binding"/>
    <property type="evidence" value="ECO:0007669"/>
    <property type="project" value="InterPro"/>
</dbReference>
<keyword evidence="3 6" id="KW-0479">Metal-binding</keyword>
<evidence type="ECO:0000256" key="2">
    <source>
        <dbReference type="ARBA" id="ARBA00010617"/>
    </source>
</evidence>
<dbReference type="InterPro" id="IPR002403">
    <property type="entry name" value="Cyt_P450_E_grp-IV"/>
</dbReference>
<keyword evidence="6 7" id="KW-0349">Heme</keyword>
<evidence type="ECO:0000256" key="5">
    <source>
        <dbReference type="ARBA" id="ARBA00023004"/>
    </source>
</evidence>
<dbReference type="PANTHER" id="PTHR46206">
    <property type="entry name" value="CYTOCHROME P450"/>
    <property type="match status" value="1"/>
</dbReference>
<protein>
    <submittedName>
        <fullName evidence="8">Cytochrome P450</fullName>
    </submittedName>
</protein>
<accession>A0AAW0E9V9</accession>
<name>A0AAW0E9V9_9AGAR</name>
<keyword evidence="5 6" id="KW-0408">Iron</keyword>
<dbReference type="Proteomes" id="UP001362999">
    <property type="component" value="Unassembled WGS sequence"/>
</dbReference>
<reference evidence="8 9" key="1">
    <citation type="journal article" date="2024" name="J Genomics">
        <title>Draft genome sequencing and assembly of Favolaschia claudopus CIRM-BRFM 2984 isolated from oak limbs.</title>
        <authorList>
            <person name="Navarro D."/>
            <person name="Drula E."/>
            <person name="Chaduli D."/>
            <person name="Cazenave R."/>
            <person name="Ahrendt S."/>
            <person name="Wang J."/>
            <person name="Lipzen A."/>
            <person name="Daum C."/>
            <person name="Barry K."/>
            <person name="Grigoriev I.V."/>
            <person name="Favel A."/>
            <person name="Rosso M.N."/>
            <person name="Martin F."/>
        </authorList>
    </citation>
    <scope>NUCLEOTIDE SEQUENCE [LARGE SCALE GENOMIC DNA]</scope>
    <source>
        <strain evidence="8 9">CIRM-BRFM 2984</strain>
    </source>
</reference>
<keyword evidence="9" id="KW-1185">Reference proteome</keyword>
<evidence type="ECO:0000313" key="9">
    <source>
        <dbReference type="Proteomes" id="UP001362999"/>
    </source>
</evidence>
<dbReference type="PRINTS" id="PR00465">
    <property type="entry name" value="EP450IV"/>
</dbReference>
<evidence type="ECO:0000256" key="3">
    <source>
        <dbReference type="ARBA" id="ARBA00022723"/>
    </source>
</evidence>
<gene>
    <name evidence="8" type="ORF">R3P38DRAFT_3383467</name>
</gene>
<dbReference type="InterPro" id="IPR001128">
    <property type="entry name" value="Cyt_P450"/>
</dbReference>
<feature type="binding site" description="axial binding residue" evidence="6">
    <location>
        <position position="458"/>
    </location>
    <ligand>
        <name>heme</name>
        <dbReference type="ChEBI" id="CHEBI:30413"/>
    </ligand>
    <ligandPart>
        <name>Fe</name>
        <dbReference type="ChEBI" id="CHEBI:18248"/>
    </ligandPart>
</feature>
<sequence>MTILDISTSLAVGSAITLLFLLFTTTTIPAALGGSNIFTYHLAALRLLWNGADVIQRGYTEYRDGLYRIPKLYRWDYVANGKKRIAEVADAPEDVLSFNYGVEDIIQADYTIGHKMTSYPHNATVVRAGLTRNLGRCFPQVMDEIIHAFDDVLALEDEDWKLIQVMPATMQIVARTSNRVFVGLPLCRDQKYLDLILNYTVTVFTRGTLIGLLPSFLKPILGPLISTRKSSLRHALKFLQPLIDERLAKDDECGSDWPGRPHDLVSWLIDVAEGEERTTSALTLRVLATNMAAIHNTSMTLTSALFDLTAHPEYISPLRDEVERVITEQGWSKSSLGSMHQLDSFIRESQRLTGTAPGQYNHAYRGSAQGRSVQMPRKVVGKDGFTFSDGLTIPRGSYLTVSAIPVQYDISNYEHPNEFDGFRFSRMRNDNTGESVFTRHMVSTGTDHLVFGHGRHACPGRFFAATEIKAMLAYILINYDVRSETEGVRPPEQCWGLLRWPNPWGKVLIRKRRGRQFGETK</sequence>
<comment type="cofactor">
    <cofactor evidence="1 6">
        <name>heme</name>
        <dbReference type="ChEBI" id="CHEBI:30413"/>
    </cofactor>
</comment>
<dbReference type="InterPro" id="IPR036396">
    <property type="entry name" value="Cyt_P450_sf"/>
</dbReference>
<comment type="similarity">
    <text evidence="2 7">Belongs to the cytochrome P450 family.</text>
</comment>
<dbReference type="Gene3D" id="1.10.630.10">
    <property type="entry name" value="Cytochrome P450"/>
    <property type="match status" value="1"/>
</dbReference>
<dbReference type="PROSITE" id="PS00086">
    <property type="entry name" value="CYTOCHROME_P450"/>
    <property type="match status" value="1"/>
</dbReference>
<dbReference type="GO" id="GO:0004497">
    <property type="term" value="F:monooxygenase activity"/>
    <property type="evidence" value="ECO:0007669"/>
    <property type="project" value="UniProtKB-KW"/>
</dbReference>
<dbReference type="InterPro" id="IPR017972">
    <property type="entry name" value="Cyt_P450_CS"/>
</dbReference>
<dbReference type="SUPFAM" id="SSF48264">
    <property type="entry name" value="Cytochrome P450"/>
    <property type="match status" value="1"/>
</dbReference>
<evidence type="ECO:0000256" key="4">
    <source>
        <dbReference type="ARBA" id="ARBA00023002"/>
    </source>
</evidence>